<keyword evidence="2" id="KW-1185">Reference proteome</keyword>
<sequence>MNEERRSRASSSLRQFFDDQIEHLQKLVDGLGGPSPEEARRTEEDRQIVESFVDASNRKIRAVNGYSQKLRPHVRQLYNHVLEVADAIPAPIELSATAFGRDPLVNALFADSSEIEGLFRGGPEADSFCRAYHRLQVPVMYGLMTAAKTVKRTLGVGMQGDVVVHDVPQDAVNFSQHKIHAPCASATELHTALRHYLFNRVVESIRLDLAARMNANPFAAVAASYETRVNSLANPDVYVKALLEYLEEPAKLLSIEQSHLKLSKLGIKLAEEDRQCANEFDLHELAWSNHAREVVALIAYPR</sequence>
<dbReference type="RefSeq" id="WP_054772739.1">
    <property type="nucleotide sequence ID" value="NZ_AP019782.1"/>
</dbReference>
<gene>
    <name evidence="1" type="ORF">MoryE10_34720</name>
</gene>
<protein>
    <submittedName>
        <fullName evidence="1">Uncharacterized protein</fullName>
    </submittedName>
</protein>
<name>A0A8D5AJW8_9GAMM</name>
<dbReference type="KEGG" id="moz:MoryE10_34720"/>
<organism evidence="1 2">
    <name type="scientific">Methylogaea oryzae</name>
    <dbReference type="NCBI Taxonomy" id="1295382"/>
    <lineage>
        <taxon>Bacteria</taxon>
        <taxon>Pseudomonadati</taxon>
        <taxon>Pseudomonadota</taxon>
        <taxon>Gammaproteobacteria</taxon>
        <taxon>Methylococcales</taxon>
        <taxon>Methylococcaceae</taxon>
        <taxon>Methylogaea</taxon>
    </lineage>
</organism>
<dbReference type="EMBL" id="AP019782">
    <property type="protein sequence ID" value="BBL72866.1"/>
    <property type="molecule type" value="Genomic_DNA"/>
</dbReference>
<dbReference type="Proteomes" id="UP000824988">
    <property type="component" value="Chromosome"/>
</dbReference>
<evidence type="ECO:0000313" key="1">
    <source>
        <dbReference type="EMBL" id="BBL72866.1"/>
    </source>
</evidence>
<accession>A0A8D5AJW8</accession>
<proteinExistence type="predicted"/>
<reference evidence="1" key="1">
    <citation type="submission" date="2019-06" db="EMBL/GenBank/DDBJ databases">
        <title>Complete genome sequence of Methylogaea oryzae strain JCM16910.</title>
        <authorList>
            <person name="Asakawa S."/>
        </authorList>
    </citation>
    <scope>NUCLEOTIDE SEQUENCE</scope>
    <source>
        <strain evidence="1">E10</strain>
    </source>
</reference>
<dbReference type="AlphaFoldDB" id="A0A8D5AJW8"/>
<evidence type="ECO:0000313" key="2">
    <source>
        <dbReference type="Proteomes" id="UP000824988"/>
    </source>
</evidence>